<sequence length="377" mass="42001">MAENEAGQEKTEEPTAKKKQQSAKKGQIARSRELSTTLVLIASAGALILLGKSIASVLYRMTERMFTLSRDETYDPNHMFQAMGNMLDEIAGPIALYMAMVTAAGIYGSIALGGYNFTWQGAAPKGSKLNPISGLKRMFGINGLVELLKALAKFIIVAASTYLALVFFSDEALHLDMELYPLNIMHALELLGWAFLIICCSLLPIAAFDVPYQSYKHNEEMKMTQQEVKDERKNAEGNPEVKSRIRKLQFQAAARRMMQEVPQADVVVTNPTHFSVALKYDQNGTRAPVLVAKGSDELAMHIRKIANAHEVPIVASPMLARAIFYTTEPEHEVPEKLFMAVAQVLAYVYQLKNWRKGRGKRPKPVSKNLPIPPELRY</sequence>
<dbReference type="NCBIfam" id="TIGR00328">
    <property type="entry name" value="flhB"/>
    <property type="match status" value="1"/>
</dbReference>
<dbReference type="InterPro" id="IPR029025">
    <property type="entry name" value="T3SS_substrate_exporter_C"/>
</dbReference>
<dbReference type="Gene3D" id="3.40.1690.10">
    <property type="entry name" value="secretion proteins EscU"/>
    <property type="match status" value="1"/>
</dbReference>
<evidence type="ECO:0000256" key="8">
    <source>
        <dbReference type="ARBA" id="ARBA00022927"/>
    </source>
</evidence>
<dbReference type="InterPro" id="IPR006136">
    <property type="entry name" value="FlhB"/>
</dbReference>
<keyword evidence="6 13" id="KW-0812">Transmembrane</keyword>
<evidence type="ECO:0000313" key="16">
    <source>
        <dbReference type="Proteomes" id="UP000614272"/>
    </source>
</evidence>
<evidence type="ECO:0000256" key="13">
    <source>
        <dbReference type="RuleBase" id="RU364091"/>
    </source>
</evidence>
<keyword evidence="15" id="KW-0969">Cilium</keyword>
<feature type="region of interest" description="Disordered" evidence="14">
    <location>
        <begin position="1"/>
        <end position="28"/>
    </location>
</feature>
<feature type="region of interest" description="Disordered" evidence="14">
    <location>
        <begin position="357"/>
        <end position="377"/>
    </location>
</feature>
<feature type="transmembrane region" description="Helical" evidence="13">
    <location>
        <begin position="94"/>
        <end position="118"/>
    </location>
</feature>
<evidence type="ECO:0000313" key="15">
    <source>
        <dbReference type="EMBL" id="GGD72829.1"/>
    </source>
</evidence>
<protein>
    <recommendedName>
        <fullName evidence="3 13">Flagellar biosynthetic protein FlhB</fullName>
    </recommendedName>
</protein>
<evidence type="ECO:0000256" key="9">
    <source>
        <dbReference type="ARBA" id="ARBA00022989"/>
    </source>
</evidence>
<keyword evidence="4 13" id="KW-0813">Transport</keyword>
<gene>
    <name evidence="13 15" type="primary">flhB</name>
    <name evidence="15" type="ORF">GCM10011357_29860</name>
</gene>
<evidence type="ECO:0000256" key="5">
    <source>
        <dbReference type="ARBA" id="ARBA00022475"/>
    </source>
</evidence>
<dbReference type="SUPFAM" id="SSF160544">
    <property type="entry name" value="EscU C-terminal domain-like"/>
    <property type="match status" value="1"/>
</dbReference>
<feature type="transmembrane region" description="Helical" evidence="13">
    <location>
        <begin position="34"/>
        <end position="59"/>
    </location>
</feature>
<dbReference type="EMBL" id="BMGJ01000013">
    <property type="protein sequence ID" value="GGD72829.1"/>
    <property type="molecule type" value="Genomic_DNA"/>
</dbReference>
<evidence type="ECO:0000256" key="6">
    <source>
        <dbReference type="ARBA" id="ARBA00022692"/>
    </source>
</evidence>
<keyword evidence="11 13" id="KW-1006">Bacterial flagellum protein export</keyword>
<evidence type="ECO:0000256" key="7">
    <source>
        <dbReference type="ARBA" id="ARBA00022795"/>
    </source>
</evidence>
<evidence type="ECO:0000256" key="11">
    <source>
        <dbReference type="ARBA" id="ARBA00023225"/>
    </source>
</evidence>
<evidence type="ECO:0000256" key="10">
    <source>
        <dbReference type="ARBA" id="ARBA00023136"/>
    </source>
</evidence>
<keyword evidence="15" id="KW-0966">Cell projection</keyword>
<feature type="transmembrane region" description="Helical" evidence="13">
    <location>
        <begin position="139"/>
        <end position="168"/>
    </location>
</feature>
<dbReference type="PANTHER" id="PTHR30531">
    <property type="entry name" value="FLAGELLAR BIOSYNTHETIC PROTEIN FLHB"/>
    <property type="match status" value="1"/>
</dbReference>
<dbReference type="PANTHER" id="PTHR30531:SF12">
    <property type="entry name" value="FLAGELLAR BIOSYNTHETIC PROTEIN FLHB"/>
    <property type="match status" value="1"/>
</dbReference>
<dbReference type="Pfam" id="PF01312">
    <property type="entry name" value="Bac_export_2"/>
    <property type="match status" value="1"/>
</dbReference>
<comment type="similarity">
    <text evidence="2 13">Belongs to the type III secretion exporter family.</text>
</comment>
<feature type="transmembrane region" description="Helical" evidence="13">
    <location>
        <begin position="190"/>
        <end position="212"/>
    </location>
</feature>
<accession>A0ABQ1RMG2</accession>
<comment type="subcellular location">
    <subcellularLocation>
        <location evidence="1">Cell membrane</location>
        <topology evidence="1">Multi-pass membrane protein</topology>
    </subcellularLocation>
</comment>
<dbReference type="Gene3D" id="6.10.250.2080">
    <property type="match status" value="1"/>
</dbReference>
<keyword evidence="9 13" id="KW-1133">Transmembrane helix</keyword>
<evidence type="ECO:0000256" key="12">
    <source>
        <dbReference type="ARBA" id="ARBA00025078"/>
    </source>
</evidence>
<feature type="compositionally biased region" description="Basic and acidic residues" evidence="14">
    <location>
        <begin position="7"/>
        <end position="16"/>
    </location>
</feature>
<keyword evidence="16" id="KW-1185">Reference proteome</keyword>
<organism evidence="15 16">
    <name type="scientific">Lacimicrobium alkaliphilum</name>
    <dbReference type="NCBI Taxonomy" id="1526571"/>
    <lineage>
        <taxon>Bacteria</taxon>
        <taxon>Pseudomonadati</taxon>
        <taxon>Pseudomonadota</taxon>
        <taxon>Gammaproteobacteria</taxon>
        <taxon>Alteromonadales</taxon>
        <taxon>Alteromonadaceae</taxon>
        <taxon>Lacimicrobium</taxon>
    </lineage>
</organism>
<reference evidence="16" key="1">
    <citation type="journal article" date="2019" name="Int. J. Syst. Evol. Microbiol.">
        <title>The Global Catalogue of Microorganisms (GCM) 10K type strain sequencing project: providing services to taxonomists for standard genome sequencing and annotation.</title>
        <authorList>
            <consortium name="The Broad Institute Genomics Platform"/>
            <consortium name="The Broad Institute Genome Sequencing Center for Infectious Disease"/>
            <person name="Wu L."/>
            <person name="Ma J."/>
        </authorList>
    </citation>
    <scope>NUCLEOTIDE SEQUENCE [LARGE SCALE GENOMIC DNA]</scope>
    <source>
        <strain evidence="16">CGMCC 1.12923</strain>
    </source>
</reference>
<dbReference type="PRINTS" id="PR00950">
    <property type="entry name" value="TYPE3IMSPROT"/>
</dbReference>
<name>A0ABQ1RMG2_9ALTE</name>
<dbReference type="RefSeq" id="WP_099036343.1">
    <property type="nucleotide sequence ID" value="NZ_BMGJ01000013.1"/>
</dbReference>
<keyword evidence="7 13" id="KW-1005">Bacterial flagellum biogenesis</keyword>
<keyword evidence="8 13" id="KW-0653">Protein transport</keyword>
<evidence type="ECO:0000256" key="4">
    <source>
        <dbReference type="ARBA" id="ARBA00022448"/>
    </source>
</evidence>
<keyword evidence="15" id="KW-0282">Flagellum</keyword>
<comment type="caution">
    <text evidence="15">The sequence shown here is derived from an EMBL/GenBank/DDBJ whole genome shotgun (WGS) entry which is preliminary data.</text>
</comment>
<comment type="function">
    <text evidence="12 13">Required for formation of the rod structure in the basal body of the flagellar apparatus. Together with FliI and FliH, may constitute the export apparatus of flagellin.</text>
</comment>
<evidence type="ECO:0000256" key="3">
    <source>
        <dbReference type="ARBA" id="ARBA00021622"/>
    </source>
</evidence>
<evidence type="ECO:0000256" key="2">
    <source>
        <dbReference type="ARBA" id="ARBA00010690"/>
    </source>
</evidence>
<dbReference type="InterPro" id="IPR006135">
    <property type="entry name" value="T3SS_substrate_exporter"/>
</dbReference>
<evidence type="ECO:0000256" key="14">
    <source>
        <dbReference type="SAM" id="MobiDB-lite"/>
    </source>
</evidence>
<proteinExistence type="inferred from homology"/>
<keyword evidence="5 13" id="KW-1003">Cell membrane</keyword>
<evidence type="ECO:0000256" key="1">
    <source>
        <dbReference type="ARBA" id="ARBA00004651"/>
    </source>
</evidence>
<dbReference type="Proteomes" id="UP000614272">
    <property type="component" value="Unassembled WGS sequence"/>
</dbReference>
<keyword evidence="10 13" id="KW-0472">Membrane</keyword>